<proteinExistence type="predicted"/>
<dbReference type="Proteomes" id="UP000011115">
    <property type="component" value="Unassembled WGS sequence"/>
</dbReference>
<name>M1AYZ2_SOLTU</name>
<sequence>MVLRPFKGKTVISPEEIFSSYKHSGVTLSFSQKDIIEKGEFVISVTFYAYQRKGIDQCGFQTSP</sequence>
<accession>M1AYZ2</accession>
<reference evidence="1" key="2">
    <citation type="submission" date="2015-06" db="UniProtKB">
        <authorList>
            <consortium name="EnsemblPlants"/>
        </authorList>
    </citation>
    <scope>IDENTIFICATION</scope>
    <source>
        <strain evidence="1">DM1-3 516 R44</strain>
    </source>
</reference>
<dbReference type="InParanoid" id="M1AYZ2"/>
<dbReference type="AlphaFoldDB" id="M1AYZ2"/>
<dbReference type="EnsemblPlants" id="PGSC0003DMT400033339">
    <property type="protein sequence ID" value="PGSC0003DMT400033339"/>
    <property type="gene ID" value="PGSC0003DMG400012805"/>
</dbReference>
<dbReference type="PaxDb" id="4113-PGSC0003DMT400033339"/>
<evidence type="ECO:0000313" key="2">
    <source>
        <dbReference type="Proteomes" id="UP000011115"/>
    </source>
</evidence>
<dbReference type="Gramene" id="PGSC0003DMT400033339">
    <property type="protein sequence ID" value="PGSC0003DMT400033339"/>
    <property type="gene ID" value="PGSC0003DMG400012805"/>
</dbReference>
<evidence type="ECO:0000313" key="1">
    <source>
        <dbReference type="EnsemblPlants" id="PGSC0003DMT400033339"/>
    </source>
</evidence>
<organism evidence="1 2">
    <name type="scientific">Solanum tuberosum</name>
    <name type="common">Potato</name>
    <dbReference type="NCBI Taxonomy" id="4113"/>
    <lineage>
        <taxon>Eukaryota</taxon>
        <taxon>Viridiplantae</taxon>
        <taxon>Streptophyta</taxon>
        <taxon>Embryophyta</taxon>
        <taxon>Tracheophyta</taxon>
        <taxon>Spermatophyta</taxon>
        <taxon>Magnoliopsida</taxon>
        <taxon>eudicotyledons</taxon>
        <taxon>Gunneridae</taxon>
        <taxon>Pentapetalae</taxon>
        <taxon>asterids</taxon>
        <taxon>lamiids</taxon>
        <taxon>Solanales</taxon>
        <taxon>Solanaceae</taxon>
        <taxon>Solanoideae</taxon>
        <taxon>Solaneae</taxon>
        <taxon>Solanum</taxon>
    </lineage>
</organism>
<protein>
    <submittedName>
        <fullName evidence="1">Uncharacterized protein</fullName>
    </submittedName>
</protein>
<reference evidence="2" key="1">
    <citation type="journal article" date="2011" name="Nature">
        <title>Genome sequence and analysis of the tuber crop potato.</title>
        <authorList>
            <consortium name="The Potato Genome Sequencing Consortium"/>
        </authorList>
    </citation>
    <scope>NUCLEOTIDE SEQUENCE [LARGE SCALE GENOMIC DNA]</scope>
    <source>
        <strain evidence="2">cv. DM1-3 516 R44</strain>
    </source>
</reference>
<keyword evidence="2" id="KW-1185">Reference proteome</keyword>
<dbReference type="HOGENOM" id="CLU_2872069_0_0_1"/>